<proteinExistence type="predicted"/>
<gene>
    <name evidence="1" type="ORF">QTN89_08950</name>
</gene>
<dbReference type="Proteomes" id="UP001239462">
    <property type="component" value="Unassembled WGS sequence"/>
</dbReference>
<protein>
    <submittedName>
        <fullName evidence="1">Uncharacterized protein</fullName>
    </submittedName>
</protein>
<dbReference type="EMBL" id="JASZZN010000005">
    <property type="protein sequence ID" value="MDM4015553.1"/>
    <property type="molecule type" value="Genomic_DNA"/>
</dbReference>
<accession>A0ABT7PGD2</accession>
<dbReference type="RefSeq" id="WP_149495610.1">
    <property type="nucleotide sequence ID" value="NZ_JASZZN010000005.1"/>
</dbReference>
<name>A0ABT7PGD2_9BACT</name>
<keyword evidence="2" id="KW-1185">Reference proteome</keyword>
<comment type="caution">
    <text evidence="1">The sequence shown here is derived from an EMBL/GenBank/DDBJ whole genome shotgun (WGS) entry which is preliminary data.</text>
</comment>
<evidence type="ECO:0000313" key="1">
    <source>
        <dbReference type="EMBL" id="MDM4015553.1"/>
    </source>
</evidence>
<sequence length="183" mass="20184">MLLALISQADAADSGIGDSGKYQRFVVHVAEYRPNVDVGVTKNAVEMLEVFRKQNVRPVREFRIPTLTDCVAVFSESKTFEVPQRDAQSLGKTNTQKGPPVLGTRLEIRTGSDSGKTIANIAYTVGERQNGDKGSALTQIVIENTDIYSTGESRIIRSQTQDDRNVFLVITVYDGNTKDRISE</sequence>
<evidence type="ECO:0000313" key="2">
    <source>
        <dbReference type="Proteomes" id="UP001239462"/>
    </source>
</evidence>
<reference evidence="1 2" key="1">
    <citation type="submission" date="2023-06" db="EMBL/GenBank/DDBJ databases">
        <title>Roseiconus lacunae JC819 isolated from Gulf of Mannar region, Tamil Nadu.</title>
        <authorList>
            <person name="Pk S."/>
            <person name="Ch S."/>
            <person name="Ch V.R."/>
        </authorList>
    </citation>
    <scope>NUCLEOTIDE SEQUENCE [LARGE SCALE GENOMIC DNA]</scope>
    <source>
        <strain evidence="1 2">JC819</strain>
    </source>
</reference>
<organism evidence="1 2">
    <name type="scientific">Roseiconus lacunae</name>
    <dbReference type="NCBI Taxonomy" id="2605694"/>
    <lineage>
        <taxon>Bacteria</taxon>
        <taxon>Pseudomonadati</taxon>
        <taxon>Planctomycetota</taxon>
        <taxon>Planctomycetia</taxon>
        <taxon>Pirellulales</taxon>
        <taxon>Pirellulaceae</taxon>
        <taxon>Roseiconus</taxon>
    </lineage>
</organism>